<protein>
    <submittedName>
        <fullName evidence="8">Mitosis inhibitor protein kinase SWE1</fullName>
    </submittedName>
</protein>
<dbReference type="FunFam" id="3.30.200.20:FF:000611">
    <property type="entry name" value="Protein kinase, putative"/>
    <property type="match status" value="1"/>
</dbReference>
<comment type="caution">
    <text evidence="8">The sequence shown here is derived from an EMBL/GenBank/DDBJ whole genome shotgun (WGS) entry which is preliminary data.</text>
</comment>
<dbReference type="GO" id="GO:0004713">
    <property type="term" value="F:protein tyrosine kinase activity"/>
    <property type="evidence" value="ECO:0007669"/>
    <property type="project" value="TreeGrafter"/>
</dbReference>
<feature type="region of interest" description="Disordered" evidence="6">
    <location>
        <begin position="359"/>
        <end position="446"/>
    </location>
</feature>
<evidence type="ECO:0000313" key="9">
    <source>
        <dbReference type="Proteomes" id="UP000053573"/>
    </source>
</evidence>
<dbReference type="Pfam" id="PF00069">
    <property type="entry name" value="Pkinase"/>
    <property type="match status" value="1"/>
</dbReference>
<dbReference type="GO" id="GO:0110031">
    <property type="term" value="P:negative regulation of G2/MI transition of meiotic cell cycle"/>
    <property type="evidence" value="ECO:0007669"/>
    <property type="project" value="TreeGrafter"/>
</dbReference>
<dbReference type="PANTHER" id="PTHR11042:SF196">
    <property type="entry name" value="MITOSIS INHIBITOR PROTEIN KINASE SWE1"/>
    <property type="match status" value="1"/>
</dbReference>
<keyword evidence="2" id="KW-0547">Nucleotide-binding</keyword>
<reference evidence="9" key="1">
    <citation type="journal article" date="2015" name="PLoS Genet.">
        <title>The dynamic genome and transcriptome of the human fungal pathogen Blastomyces and close relative Emmonsia.</title>
        <authorList>
            <person name="Munoz J.F."/>
            <person name="Gauthier G.M."/>
            <person name="Desjardins C.A."/>
            <person name="Gallo J.E."/>
            <person name="Holder J."/>
            <person name="Sullivan T.D."/>
            <person name="Marty A.J."/>
            <person name="Carmen J.C."/>
            <person name="Chen Z."/>
            <person name="Ding L."/>
            <person name="Gujja S."/>
            <person name="Magrini V."/>
            <person name="Misas E."/>
            <person name="Mitreva M."/>
            <person name="Priest M."/>
            <person name="Saif S."/>
            <person name="Whiston E.A."/>
            <person name="Young S."/>
            <person name="Zeng Q."/>
            <person name="Goldman W.E."/>
            <person name="Mardis E.R."/>
            <person name="Taylor J.W."/>
            <person name="McEwen J.G."/>
            <person name="Clay O.K."/>
            <person name="Klein B.S."/>
            <person name="Cuomo C.A."/>
        </authorList>
    </citation>
    <scope>NUCLEOTIDE SEQUENCE [LARGE SCALE GENOMIC DNA]</scope>
    <source>
        <strain evidence="9">UAMH 139</strain>
    </source>
</reference>
<feature type="compositionally biased region" description="Low complexity" evidence="6">
    <location>
        <begin position="40"/>
        <end position="50"/>
    </location>
</feature>
<dbReference type="InterPro" id="IPR011009">
    <property type="entry name" value="Kinase-like_dom_sf"/>
</dbReference>
<feature type="compositionally biased region" description="Polar residues" evidence="6">
    <location>
        <begin position="416"/>
        <end position="425"/>
    </location>
</feature>
<dbReference type="SMART" id="SM00220">
    <property type="entry name" value="S_TKc"/>
    <property type="match status" value="1"/>
</dbReference>
<feature type="compositionally biased region" description="Polar residues" evidence="6">
    <location>
        <begin position="514"/>
        <end position="536"/>
    </location>
</feature>
<feature type="compositionally biased region" description="Polar residues" evidence="6">
    <location>
        <begin position="572"/>
        <end position="590"/>
    </location>
</feature>
<feature type="compositionally biased region" description="Polar residues" evidence="6">
    <location>
        <begin position="174"/>
        <end position="185"/>
    </location>
</feature>
<dbReference type="PROSITE" id="PS00108">
    <property type="entry name" value="PROTEIN_KINASE_ST"/>
    <property type="match status" value="1"/>
</dbReference>
<feature type="region of interest" description="Disordered" evidence="6">
    <location>
        <begin position="513"/>
        <end position="543"/>
    </location>
</feature>
<dbReference type="OrthoDB" id="5337378at2759"/>
<feature type="compositionally biased region" description="Polar residues" evidence="6">
    <location>
        <begin position="597"/>
        <end position="608"/>
    </location>
</feature>
<evidence type="ECO:0000256" key="6">
    <source>
        <dbReference type="SAM" id="MobiDB-lite"/>
    </source>
</evidence>
<name>A0A0H1BLI1_9EURO</name>
<gene>
    <name evidence="8" type="ORF">EMPG_14549</name>
</gene>
<dbReference type="AlphaFoldDB" id="A0A0H1BLI1"/>
<feature type="region of interest" description="Disordered" evidence="6">
    <location>
        <begin position="717"/>
        <end position="774"/>
    </location>
</feature>
<dbReference type="InterPro" id="IPR008271">
    <property type="entry name" value="Ser/Thr_kinase_AS"/>
</dbReference>
<feature type="domain" description="Protein kinase" evidence="7">
    <location>
        <begin position="806"/>
        <end position="1173"/>
    </location>
</feature>
<accession>A0A0H1BLI1</accession>
<feature type="compositionally biased region" description="Polar residues" evidence="6">
    <location>
        <begin position="432"/>
        <end position="446"/>
    </location>
</feature>
<feature type="compositionally biased region" description="Basic and acidic residues" evidence="6">
    <location>
        <begin position="398"/>
        <end position="411"/>
    </location>
</feature>
<feature type="region of interest" description="Disordered" evidence="6">
    <location>
        <begin position="1086"/>
        <end position="1107"/>
    </location>
</feature>
<feature type="compositionally biased region" description="Polar residues" evidence="6">
    <location>
        <begin position="618"/>
        <end position="629"/>
    </location>
</feature>
<dbReference type="SUPFAM" id="SSF56112">
    <property type="entry name" value="Protein kinase-like (PK-like)"/>
    <property type="match status" value="1"/>
</dbReference>
<evidence type="ECO:0000256" key="4">
    <source>
        <dbReference type="ARBA" id="ARBA00022840"/>
    </source>
</evidence>
<evidence type="ECO:0000256" key="5">
    <source>
        <dbReference type="ARBA" id="ARBA00037982"/>
    </source>
</evidence>
<dbReference type="Gene3D" id="3.30.200.20">
    <property type="entry name" value="Phosphorylase Kinase, domain 1"/>
    <property type="match status" value="1"/>
</dbReference>
<feature type="compositionally biased region" description="Polar residues" evidence="6">
    <location>
        <begin position="365"/>
        <end position="375"/>
    </location>
</feature>
<keyword evidence="1" id="KW-0808">Transferase</keyword>
<feature type="region of interest" description="Disordered" evidence="6">
    <location>
        <begin position="1"/>
        <end position="71"/>
    </location>
</feature>
<feature type="compositionally biased region" description="Low complexity" evidence="6">
    <location>
        <begin position="108"/>
        <end position="125"/>
    </location>
</feature>
<feature type="compositionally biased region" description="Basic and acidic residues" evidence="6">
    <location>
        <begin position="729"/>
        <end position="738"/>
    </location>
</feature>
<sequence>MVASFSPHREAGGTLHLPSPNGIHHVNPSAAIKQLRRSLSRSPSKSSDFRLLSRPHSPSKNTHYISSPLSPSRRVSQGNLFLVSANSAPSPLAVPYPPSARINRPGIRRTTSFQPPRSRTTPSSPAKRVLLDSRDNGNLLPPPLVGEKSDEPAPPLQASPTEICSSPELGSGDTPLNQPADSSFPQMPASRVEKRRSGTFRPFPSTSSPLKRSDVIMNLDQTPLRSPSAKRRSLHGGNFGSDFNFFEVDNNIGSTPDKQPKQTENDTPTSGFVQIPSNFSAIPKRSSSLRKSTLQQRQSERSLFSRARAGTENDAESPPSSPMVLRSRQPKSFDGHLFFPAPRDGASSNNSIFSNSSTALFSSSHTNNKSAQTSHGAPHPLSRTITQSSSGSSLVDDSPTHEPISRFDKPRPILNFSKSLPTGSTRPIGPSQLRQENSDTSTESFATPENYKLVKPLPAAFMSTGLISKKNRNMDDLHNASITSKNMPDTPCKRPLNMFPGVHKPLPQAAIEKANSNRPSSGTPWTPFNQQQSTVSPHPGPFSKSMGIFGNSYAKSAISRRSSFVSVDGDDISQSQSPSGKNDTQSTNDSELPPTPTKQTFFPSGSHFSKSRPHRPSHSQTPSFDSLSGPSGPCCKLPSTEYSSPNMDVESDSDMDDSPSAGLTHNKMNQRPFPVPSSLPRSRLLQNLNSPSPHPKISFHTLSPLKCSQFGNAKFSPNLTASPLGNKSLKRDSPHTPQEHIFPPDPSGLSISAQGDQRSNPRDHPSALPATPTAPREYFAQVGKRSSLSLGGYNAPDVDPSLTSRFEKVELVGTGEFSQVYRVTEPQSTTPFGSPFHQTSFSQPPEKPNRTATSRAERVWAVKKSNQPCTGPKDRERRNNEVVALKALADCDYIISYADSWECNNILYIQTEFCEEGSLDLFLSQVGLKARLDDFRIWKILLELSLGLKHVHDSGFIHLDLKPANILITFEGVLKIADFGMASRWPAAAGIEGEGDREYIGPEVLMGRYDKPADIFALGLIMFEIAGNVELPDNGVSWQKLRNGDMSDVPSLTWSLETSKVLRDASGNPLPDSSCSFEQLCASDSDEQQQFTDSHYSIGPNTANRDGNSPFDSCLKQPSPNVRSGELAEPPDFMVDPTNEQALDTIVRWMISPDPADRPVADQIIQTFGVQWAERRRRAGATIYEGNWGPADEVLAEDAEMIDV</sequence>
<evidence type="ECO:0000256" key="3">
    <source>
        <dbReference type="ARBA" id="ARBA00022777"/>
    </source>
</evidence>
<dbReference type="InterPro" id="IPR050339">
    <property type="entry name" value="CC_SR_Kinase"/>
</dbReference>
<dbReference type="EMBL" id="LDEV01002176">
    <property type="protein sequence ID" value="KLJ10031.1"/>
    <property type="molecule type" value="Genomic_DNA"/>
</dbReference>
<dbReference type="InterPro" id="IPR000719">
    <property type="entry name" value="Prot_kinase_dom"/>
</dbReference>
<proteinExistence type="inferred from homology"/>
<dbReference type="GO" id="GO:0005737">
    <property type="term" value="C:cytoplasm"/>
    <property type="evidence" value="ECO:0007669"/>
    <property type="project" value="TreeGrafter"/>
</dbReference>
<feature type="compositionally biased region" description="Polar residues" evidence="6">
    <location>
        <begin position="749"/>
        <end position="758"/>
    </location>
</feature>
<evidence type="ECO:0000313" key="8">
    <source>
        <dbReference type="EMBL" id="KLJ10031.1"/>
    </source>
</evidence>
<feature type="compositionally biased region" description="Polar residues" evidence="6">
    <location>
        <begin position="1088"/>
        <end position="1107"/>
    </location>
</feature>
<evidence type="ECO:0000256" key="2">
    <source>
        <dbReference type="ARBA" id="ARBA00022741"/>
    </source>
</evidence>
<feature type="region of interest" description="Disordered" evidence="6">
    <location>
        <begin position="568"/>
        <end position="697"/>
    </location>
</feature>
<feature type="region of interest" description="Disordered" evidence="6">
    <location>
        <begin position="829"/>
        <end position="851"/>
    </location>
</feature>
<feature type="compositionally biased region" description="Polar residues" evidence="6">
    <location>
        <begin position="265"/>
        <end position="297"/>
    </location>
</feature>
<dbReference type="GO" id="GO:0005634">
    <property type="term" value="C:nucleus"/>
    <property type="evidence" value="ECO:0007669"/>
    <property type="project" value="TreeGrafter"/>
</dbReference>
<evidence type="ECO:0000259" key="7">
    <source>
        <dbReference type="PROSITE" id="PS50011"/>
    </source>
</evidence>
<evidence type="ECO:0000256" key="1">
    <source>
        <dbReference type="ARBA" id="ARBA00022679"/>
    </source>
</evidence>
<dbReference type="STRING" id="2060906.A0A0H1BLI1"/>
<dbReference type="PANTHER" id="PTHR11042">
    <property type="entry name" value="EUKARYOTIC TRANSLATION INITIATION FACTOR 2-ALPHA KINASE EIF2-ALPHA KINASE -RELATED"/>
    <property type="match status" value="1"/>
</dbReference>
<feature type="compositionally biased region" description="Polar residues" evidence="6">
    <location>
        <begin position="829"/>
        <end position="843"/>
    </location>
</feature>
<organism evidence="8 9">
    <name type="scientific">Blastomyces silverae</name>
    <dbReference type="NCBI Taxonomy" id="2060906"/>
    <lineage>
        <taxon>Eukaryota</taxon>
        <taxon>Fungi</taxon>
        <taxon>Dikarya</taxon>
        <taxon>Ascomycota</taxon>
        <taxon>Pezizomycotina</taxon>
        <taxon>Eurotiomycetes</taxon>
        <taxon>Eurotiomycetidae</taxon>
        <taxon>Onygenales</taxon>
        <taxon>Ajellomycetaceae</taxon>
        <taxon>Blastomyces</taxon>
    </lineage>
</organism>
<dbReference type="PROSITE" id="PS50011">
    <property type="entry name" value="PROTEIN_KINASE_DOM"/>
    <property type="match status" value="1"/>
</dbReference>
<feature type="compositionally biased region" description="Polar residues" evidence="6">
    <location>
        <begin position="56"/>
        <end position="71"/>
    </location>
</feature>
<keyword evidence="3 8" id="KW-0418">Kinase</keyword>
<dbReference type="FunFam" id="1.10.510.10:FF:000536">
    <property type="entry name" value="Cyclin-dependent kinase WEE1"/>
    <property type="match status" value="1"/>
</dbReference>
<keyword evidence="4" id="KW-0067">ATP-binding</keyword>
<dbReference type="GO" id="GO:0005524">
    <property type="term" value="F:ATP binding"/>
    <property type="evidence" value="ECO:0007669"/>
    <property type="project" value="UniProtKB-KW"/>
</dbReference>
<dbReference type="Gene3D" id="1.10.510.10">
    <property type="entry name" value="Transferase(Phosphotransferase) domain 1"/>
    <property type="match status" value="1"/>
</dbReference>
<comment type="similarity">
    <text evidence="5">Belongs to the protein kinase superfamily. Ser/Thr protein kinase family. GCN2 subfamily.</text>
</comment>
<feature type="region of interest" description="Disordered" evidence="6">
    <location>
        <begin position="87"/>
        <end position="328"/>
    </location>
</feature>
<dbReference type="Proteomes" id="UP000053573">
    <property type="component" value="Unassembled WGS sequence"/>
</dbReference>
<keyword evidence="9" id="KW-1185">Reference proteome</keyword>
<dbReference type="CDD" id="cd14052">
    <property type="entry name" value="PTKc_Wee1_fungi"/>
    <property type="match status" value="1"/>
</dbReference>